<reference evidence="4 5" key="1">
    <citation type="submission" date="2025-05" db="UniProtKB">
        <authorList>
            <consortium name="RefSeq"/>
        </authorList>
    </citation>
    <scope>IDENTIFICATION</scope>
</reference>
<feature type="compositionally biased region" description="Polar residues" evidence="2">
    <location>
        <begin position="482"/>
        <end position="495"/>
    </location>
</feature>
<dbReference type="RefSeq" id="XP_065660315.1">
    <property type="nucleotide sequence ID" value="XM_065804243.1"/>
</dbReference>
<gene>
    <name evidence="4 5 6 7 8 9" type="primary">LOC101241576</name>
</gene>
<feature type="compositionally biased region" description="Polar residues" evidence="2">
    <location>
        <begin position="1"/>
        <end position="33"/>
    </location>
</feature>
<evidence type="ECO:0000313" key="9">
    <source>
        <dbReference type="RefSeq" id="XP_065660320.1"/>
    </source>
</evidence>
<dbReference type="GeneID" id="101241576"/>
<proteinExistence type="predicted"/>
<evidence type="ECO:0000256" key="2">
    <source>
        <dbReference type="SAM" id="MobiDB-lite"/>
    </source>
</evidence>
<keyword evidence="1" id="KW-0175">Coiled coil</keyword>
<evidence type="ECO:0000313" key="8">
    <source>
        <dbReference type="RefSeq" id="XP_065660319.1"/>
    </source>
</evidence>
<feature type="coiled-coil region" evidence="1">
    <location>
        <begin position="764"/>
        <end position="791"/>
    </location>
</feature>
<evidence type="ECO:0000313" key="4">
    <source>
        <dbReference type="RefSeq" id="XP_065660315.1"/>
    </source>
</evidence>
<protein>
    <submittedName>
        <fullName evidence="4 5">Centrosomal protein of 131 kDa isoform X2</fullName>
    </submittedName>
</protein>
<feature type="coiled-coil region" evidence="1">
    <location>
        <begin position="1034"/>
        <end position="1219"/>
    </location>
</feature>
<dbReference type="RefSeq" id="XP_065660316.1">
    <property type="nucleotide sequence ID" value="XM_065804244.1"/>
</dbReference>
<evidence type="ECO:0000313" key="3">
    <source>
        <dbReference type="Proteomes" id="UP001652625"/>
    </source>
</evidence>
<evidence type="ECO:0000313" key="6">
    <source>
        <dbReference type="RefSeq" id="XP_065660317.1"/>
    </source>
</evidence>
<feature type="coiled-coil region" evidence="1">
    <location>
        <begin position="696"/>
        <end position="723"/>
    </location>
</feature>
<sequence length="1223" mass="142252">MSSSLKRTNSASSLQKLNSGRKNGNLSARSTKSQESDVSDVLQVAGISNVKSKSAQSKVKPALVPNKTTQVLKPHIVDSFSSREDGKAIKKPAWALKPPIDDETPRCEISNTTWSRPSLDDFLDFQTHDVPVSVCSVNTLSVKSSNFQNTILNASKKKELFEHNAVTCKNVDIESSSNKESSLSTCKYNNSGKNFSVEANLQVESVKLDSSQDDFEIIKNFSDSDDSFPSWNTKLSSKKHKIPPASESNNKSLNKVSNSIYSNKFSKKNDIKVQAKEKTKILPNDKTPSSKNKDRLLHCGVQPSTNKEKHLPDEIEIFTNKNKLSNKKQFPYNKNQCSSFNESSGNKDETVLHEVSKVNSLIADRTNKITSQPHLKEEINEIKYVSPPIKIQEQAAKKIQSWWKQVSLNRDKGADKIQKMMGSKKFQIEKRMNLEKQDDSKKVHYDQVRRREEKARLARQKVIDEMHAKRLTKESNMKPQPKDNSFLTPSKNNKNIKLSCDNGSTLNIAKTNISPVPRTETLYSLSRPDTSSSVTRLTDTNFESSNRGTKSHQFNQPNNQKQNFMNYLTVEDEMNPTVETIEEEKFKEHSNSNAFMEIMNTLKELEDEPIIKEQTFDADENLTFRKADPGSLLSADKLQSIMDFLDNVVKVEDEVRTEVLSVANSHFHSPRLNSDFFKSDEKPNKRNEIDSVSFVASEISDAISAQKNEIKEKQKTVEMMKKAINQQKEFSSVQIIEMEKEHKQQLSLQRSEYEATIQRHLSFIDQLIDDKKVLTQRCEDLVSKLKEMDQRFTTKIKQMTESHALELKKQKDINEAAEKVRREKWIKEKTQEIKELTVKGLEPEIQRLITKHKAEIKAIKNANQTEVMNADERVAQKYMQQLDDLRVQYEIDTETAVQKERENCRERFEQQIQEEENSFQQQRRRLYSEIEEEKQRVSDLLQTAKKEFDERRNEYENTSKQMLVSLQEDLKKQLHEMQENCQNEMRNYKEQLEIEKQQWIENFMKKQETHLLSKERELKDKVKVARDQEIEMVIDKLERETAQSREDAERAAENRIKRIRDKYVNEIKDYEQSERALQDKCNNLKEQIEKLENDLIQLKSSLKHKDQEVIDVKKITDRLQEERGKVSDIIRQEYADRLVATEEESNRLRKELSEEKARRRFEVERITKEKEKEMDELHDRVKKAISKKEETANLLIQQKIAAEKRAEHLEQLLTEQRKKILAK</sequence>
<dbReference type="RefSeq" id="XP_065660320.1">
    <property type="nucleotide sequence ID" value="XM_065804248.1"/>
</dbReference>
<feature type="region of interest" description="Disordered" evidence="2">
    <location>
        <begin position="470"/>
        <end position="495"/>
    </location>
</feature>
<evidence type="ECO:0000313" key="5">
    <source>
        <dbReference type="RefSeq" id="XP_065660316.1"/>
    </source>
</evidence>
<feature type="region of interest" description="Disordered" evidence="2">
    <location>
        <begin position="232"/>
        <end position="253"/>
    </location>
</feature>
<name>A0ABM4CF34_HYDVU</name>
<accession>A0ABM4CF34</accession>
<dbReference type="InterPro" id="IPR030465">
    <property type="entry name" value="CEP131"/>
</dbReference>
<feature type="coiled-coil region" evidence="1">
    <location>
        <begin position="868"/>
        <end position="1009"/>
    </location>
</feature>
<dbReference type="RefSeq" id="XP_065660318.1">
    <property type="nucleotide sequence ID" value="XM_065804246.1"/>
</dbReference>
<dbReference type="PANTHER" id="PTHR31540:SF1">
    <property type="entry name" value="CENTROSOMAL PROTEIN OF 131 KDA"/>
    <property type="match status" value="1"/>
</dbReference>
<feature type="region of interest" description="Disordered" evidence="2">
    <location>
        <begin position="519"/>
        <end position="560"/>
    </location>
</feature>
<dbReference type="RefSeq" id="XP_065660319.1">
    <property type="nucleotide sequence ID" value="XM_065804247.1"/>
</dbReference>
<keyword evidence="3" id="KW-1185">Reference proteome</keyword>
<evidence type="ECO:0000256" key="1">
    <source>
        <dbReference type="SAM" id="Coils"/>
    </source>
</evidence>
<evidence type="ECO:0000313" key="7">
    <source>
        <dbReference type="RefSeq" id="XP_065660318.1"/>
    </source>
</evidence>
<dbReference type="PANTHER" id="PTHR31540">
    <property type="entry name" value="CENTROSOMAL PROTEIN OF 131 KDA"/>
    <property type="match status" value="1"/>
</dbReference>
<organism evidence="3 4">
    <name type="scientific">Hydra vulgaris</name>
    <name type="common">Hydra</name>
    <name type="synonym">Hydra attenuata</name>
    <dbReference type="NCBI Taxonomy" id="6087"/>
    <lineage>
        <taxon>Eukaryota</taxon>
        <taxon>Metazoa</taxon>
        <taxon>Cnidaria</taxon>
        <taxon>Hydrozoa</taxon>
        <taxon>Hydroidolina</taxon>
        <taxon>Anthoathecata</taxon>
        <taxon>Aplanulata</taxon>
        <taxon>Hydridae</taxon>
        <taxon>Hydra</taxon>
    </lineage>
</organism>
<dbReference type="Proteomes" id="UP001652625">
    <property type="component" value="Chromosome 08"/>
</dbReference>
<feature type="region of interest" description="Disordered" evidence="2">
    <location>
        <begin position="1"/>
        <end position="39"/>
    </location>
</feature>
<dbReference type="RefSeq" id="XP_065660317.1">
    <property type="nucleotide sequence ID" value="XM_065804245.1"/>
</dbReference>
<feature type="compositionally biased region" description="Polar residues" evidence="2">
    <location>
        <begin position="521"/>
        <end position="552"/>
    </location>
</feature>